<gene>
    <name evidence="2" type="ORF">FJTKL_14641</name>
</gene>
<name>A0ABR4E773_9PEZI</name>
<keyword evidence="3" id="KW-1185">Reference proteome</keyword>
<evidence type="ECO:0000256" key="1">
    <source>
        <dbReference type="SAM" id="MobiDB-lite"/>
    </source>
</evidence>
<feature type="region of interest" description="Disordered" evidence="1">
    <location>
        <begin position="1"/>
        <end position="24"/>
    </location>
</feature>
<dbReference type="EMBL" id="JBAWTH010000089">
    <property type="protein sequence ID" value="KAL2278230.1"/>
    <property type="molecule type" value="Genomic_DNA"/>
</dbReference>
<organism evidence="2 3">
    <name type="scientific">Diaporthe vaccinii</name>
    <dbReference type="NCBI Taxonomy" id="105482"/>
    <lineage>
        <taxon>Eukaryota</taxon>
        <taxon>Fungi</taxon>
        <taxon>Dikarya</taxon>
        <taxon>Ascomycota</taxon>
        <taxon>Pezizomycotina</taxon>
        <taxon>Sordariomycetes</taxon>
        <taxon>Sordariomycetidae</taxon>
        <taxon>Diaporthales</taxon>
        <taxon>Diaporthaceae</taxon>
        <taxon>Diaporthe</taxon>
        <taxon>Diaporthe eres species complex</taxon>
    </lineage>
</organism>
<proteinExistence type="predicted"/>
<sequence length="100" mass="10935">MSQQTAGRFVGKGGLEDGRPSVQPGQSCQFRWGNWPLFCLLSSSPIFFLLVLPTTRCPSLFLAFDTHLDSATLLKQPCAHPAAGLPTSFDILRKTDRAIV</sequence>
<accession>A0ABR4E773</accession>
<reference evidence="2 3" key="1">
    <citation type="submission" date="2024-03" db="EMBL/GenBank/DDBJ databases">
        <title>A high-quality draft genome sequence of Diaporthe vaccinii, a causative agent of upright dieback and viscid rot disease in cranberry plants.</title>
        <authorList>
            <person name="Sarrasin M."/>
            <person name="Lang B.F."/>
            <person name="Burger G."/>
        </authorList>
    </citation>
    <scope>NUCLEOTIDE SEQUENCE [LARGE SCALE GENOMIC DNA]</scope>
    <source>
        <strain evidence="2 3">IS7</strain>
    </source>
</reference>
<dbReference type="Proteomes" id="UP001600888">
    <property type="component" value="Unassembled WGS sequence"/>
</dbReference>
<evidence type="ECO:0000313" key="2">
    <source>
        <dbReference type="EMBL" id="KAL2278230.1"/>
    </source>
</evidence>
<evidence type="ECO:0000313" key="3">
    <source>
        <dbReference type="Proteomes" id="UP001600888"/>
    </source>
</evidence>
<comment type="caution">
    <text evidence="2">The sequence shown here is derived from an EMBL/GenBank/DDBJ whole genome shotgun (WGS) entry which is preliminary data.</text>
</comment>
<protein>
    <submittedName>
        <fullName evidence="2">Uncharacterized protein</fullName>
    </submittedName>
</protein>